<dbReference type="InParanoid" id="A0A7G1G5Y6"/>
<keyword evidence="6" id="KW-0456">Lyase</keyword>
<evidence type="ECO:0000256" key="2">
    <source>
        <dbReference type="ARBA" id="ARBA00022485"/>
    </source>
</evidence>
<organism evidence="8 9">
    <name type="scientific">Tepiditoga spiralis</name>
    <dbReference type="NCBI Taxonomy" id="2108365"/>
    <lineage>
        <taxon>Bacteria</taxon>
        <taxon>Thermotogati</taxon>
        <taxon>Thermotogota</taxon>
        <taxon>Thermotogae</taxon>
        <taxon>Petrotogales</taxon>
        <taxon>Petrotogaceae</taxon>
        <taxon>Tepiditoga</taxon>
    </lineage>
</organism>
<comment type="similarity">
    <text evidence="1">Belongs to the class-I fumarase family.</text>
</comment>
<keyword evidence="3" id="KW-0479">Metal-binding</keyword>
<evidence type="ECO:0000259" key="7">
    <source>
        <dbReference type="Pfam" id="PF05681"/>
    </source>
</evidence>
<keyword evidence="9" id="KW-1185">Reference proteome</keyword>
<keyword evidence="2" id="KW-0004">4Fe-4S</keyword>
<dbReference type="EMBL" id="AP018712">
    <property type="protein sequence ID" value="BBE30203.1"/>
    <property type="molecule type" value="Genomic_DNA"/>
</dbReference>
<dbReference type="NCBIfam" id="TIGR00722">
    <property type="entry name" value="ttdA_fumA_fumB"/>
    <property type="match status" value="1"/>
</dbReference>
<dbReference type="GO" id="GO:0046872">
    <property type="term" value="F:metal ion binding"/>
    <property type="evidence" value="ECO:0007669"/>
    <property type="project" value="UniProtKB-KW"/>
</dbReference>
<dbReference type="PANTHER" id="PTHR30389:SF17">
    <property type="entry name" value="L(+)-TARTRATE DEHYDRATASE SUBUNIT ALPHA-RELATED"/>
    <property type="match status" value="1"/>
</dbReference>
<evidence type="ECO:0000256" key="5">
    <source>
        <dbReference type="ARBA" id="ARBA00023014"/>
    </source>
</evidence>
<keyword evidence="5" id="KW-0411">Iron-sulfur</keyword>
<dbReference type="KEGG" id="ocy:OSSY52_03440"/>
<proteinExistence type="inferred from homology"/>
<dbReference type="GO" id="GO:0051539">
    <property type="term" value="F:4 iron, 4 sulfur cluster binding"/>
    <property type="evidence" value="ECO:0007669"/>
    <property type="project" value="UniProtKB-KW"/>
</dbReference>
<dbReference type="Pfam" id="PF05681">
    <property type="entry name" value="Fumerase"/>
    <property type="match status" value="1"/>
</dbReference>
<dbReference type="InterPro" id="IPR004646">
    <property type="entry name" value="Fe-S_hydro-lyase_TtdA-typ_cat"/>
</dbReference>
<accession>A0A7G1G5Y6</accession>
<dbReference type="GO" id="GO:0016829">
    <property type="term" value="F:lyase activity"/>
    <property type="evidence" value="ECO:0007669"/>
    <property type="project" value="UniProtKB-KW"/>
</dbReference>
<dbReference type="RefSeq" id="WP_190615329.1">
    <property type="nucleotide sequence ID" value="NZ_AP018712.1"/>
</dbReference>
<dbReference type="PANTHER" id="PTHR30389">
    <property type="entry name" value="FUMARATE HYDRATASE-RELATED"/>
    <property type="match status" value="1"/>
</dbReference>
<keyword evidence="4" id="KW-0408">Iron</keyword>
<sequence length="274" mass="30586">MESVDLNSIKNELIEAIKNANVLINSKVKEKVDNYSGLFCNTLKENYSVSKDTGMPLCQDTGMVEFFVFVGKDLCFNENINDFLNNCVEEVYTKNPFRYSTVNDPLFERKNLNNNTPAIVHLFQTNDSTLKIKFLIKGGGSENNTALFMLKPSSTKEDVVEIVKSFIKENGAKSCPPLHVGIGVGGSSDKAIILSKMALLKDFNERNSNELYANLENKLIKELNELKIGFQGLGKGSSVHSVHINYFPTHIATLPLAISVDCYLCRKGEVCFEY</sequence>
<evidence type="ECO:0000313" key="9">
    <source>
        <dbReference type="Proteomes" id="UP000516361"/>
    </source>
</evidence>
<reference evidence="8 9" key="1">
    <citation type="submission" date="2018-06" db="EMBL/GenBank/DDBJ databases">
        <title>Genome sequencing of Oceanotoga sp. sy52.</title>
        <authorList>
            <person name="Mori K."/>
        </authorList>
    </citation>
    <scope>NUCLEOTIDE SEQUENCE [LARGE SCALE GENOMIC DNA]</scope>
    <source>
        <strain evidence="9">sy52</strain>
    </source>
</reference>
<gene>
    <name evidence="8" type="ORF">OSSY52_03440</name>
</gene>
<evidence type="ECO:0000256" key="4">
    <source>
        <dbReference type="ARBA" id="ARBA00023004"/>
    </source>
</evidence>
<evidence type="ECO:0000256" key="3">
    <source>
        <dbReference type="ARBA" id="ARBA00022723"/>
    </source>
</evidence>
<feature type="domain" description="Fe-S hydro-lyase tartrate dehydratase alpha-type catalytic" evidence="7">
    <location>
        <begin position="33"/>
        <end position="270"/>
    </location>
</feature>
<evidence type="ECO:0000256" key="1">
    <source>
        <dbReference type="ARBA" id="ARBA00008876"/>
    </source>
</evidence>
<evidence type="ECO:0000256" key="6">
    <source>
        <dbReference type="ARBA" id="ARBA00023239"/>
    </source>
</evidence>
<dbReference type="AlphaFoldDB" id="A0A7G1G5Y6"/>
<dbReference type="InterPro" id="IPR051208">
    <property type="entry name" value="Class-I_Fumarase/Tartrate_DH"/>
</dbReference>
<name>A0A7G1G5Y6_9BACT</name>
<evidence type="ECO:0000313" key="8">
    <source>
        <dbReference type="EMBL" id="BBE30203.1"/>
    </source>
</evidence>
<protein>
    <submittedName>
        <fullName evidence="8">Fumarate hydratase</fullName>
    </submittedName>
</protein>
<dbReference type="Proteomes" id="UP000516361">
    <property type="component" value="Chromosome"/>
</dbReference>